<dbReference type="EMBL" id="MTYJ01000013">
    <property type="protein sequence ID" value="OQV23115.1"/>
    <property type="molecule type" value="Genomic_DNA"/>
</dbReference>
<evidence type="ECO:0000256" key="1">
    <source>
        <dbReference type="SAM" id="MobiDB-lite"/>
    </source>
</evidence>
<name>A0A1W0X6I9_HYPEX</name>
<proteinExistence type="predicted"/>
<feature type="compositionally biased region" description="Low complexity" evidence="1">
    <location>
        <begin position="151"/>
        <end position="163"/>
    </location>
</feature>
<feature type="region of interest" description="Disordered" evidence="1">
    <location>
        <begin position="139"/>
        <end position="203"/>
    </location>
</feature>
<gene>
    <name evidence="2" type="ORF">BV898_02853</name>
</gene>
<dbReference type="AlphaFoldDB" id="A0A1W0X6I9"/>
<accession>A0A1W0X6I9</accession>
<keyword evidence="3" id="KW-1185">Reference proteome</keyword>
<dbReference type="OrthoDB" id="7690434at2759"/>
<comment type="caution">
    <text evidence="2">The sequence shown here is derived from an EMBL/GenBank/DDBJ whole genome shotgun (WGS) entry which is preliminary data.</text>
</comment>
<reference evidence="3" key="1">
    <citation type="submission" date="2017-01" db="EMBL/GenBank/DDBJ databases">
        <title>Comparative genomics of anhydrobiosis in the tardigrade Hypsibius dujardini.</title>
        <authorList>
            <person name="Yoshida Y."/>
            <person name="Koutsovoulos G."/>
            <person name="Laetsch D."/>
            <person name="Stevens L."/>
            <person name="Kumar S."/>
            <person name="Horikawa D."/>
            <person name="Ishino K."/>
            <person name="Komine S."/>
            <person name="Tomita M."/>
            <person name="Blaxter M."/>
            <person name="Arakawa K."/>
        </authorList>
    </citation>
    <scope>NUCLEOTIDE SEQUENCE [LARGE SCALE GENOMIC DNA]</scope>
    <source>
        <strain evidence="3">Z151</strain>
    </source>
</reference>
<evidence type="ECO:0000313" key="2">
    <source>
        <dbReference type="EMBL" id="OQV23115.1"/>
    </source>
</evidence>
<dbReference type="Proteomes" id="UP000192578">
    <property type="component" value="Unassembled WGS sequence"/>
</dbReference>
<organism evidence="2 3">
    <name type="scientific">Hypsibius exemplaris</name>
    <name type="common">Freshwater tardigrade</name>
    <dbReference type="NCBI Taxonomy" id="2072580"/>
    <lineage>
        <taxon>Eukaryota</taxon>
        <taxon>Metazoa</taxon>
        <taxon>Ecdysozoa</taxon>
        <taxon>Tardigrada</taxon>
        <taxon>Eutardigrada</taxon>
        <taxon>Parachela</taxon>
        <taxon>Hypsibioidea</taxon>
        <taxon>Hypsibiidae</taxon>
        <taxon>Hypsibius</taxon>
    </lineage>
</organism>
<evidence type="ECO:0000313" key="3">
    <source>
        <dbReference type="Proteomes" id="UP000192578"/>
    </source>
</evidence>
<sequence>MPALEDRCPVFPTSAAFAASELSGYRTPRSVRPKIAIASGLKVSGDRCIVWEGSAGMVQPERRPWKNGTTKSTAVKAERWPPKLDQYSFSRRIFTSVIQPFMQDNPIKSVVQLQGLRLEETTRPSGNWRAMQFGAGNSNSLASAVGGGGMDPSQQQQGSSSSSTAADYGMMQQQQPPKLDSKVHGLPNSVGGGLTGQSQLTPEQSLRLQQAQQQQMRLQMLQQHHKLQQQQQQQQQTQQQQQQQPMAQQFRAAAAIRADAAAE</sequence>
<protein>
    <submittedName>
        <fullName evidence="2">Uncharacterized protein</fullName>
    </submittedName>
</protein>
<feature type="region of interest" description="Disordered" evidence="1">
    <location>
        <begin position="219"/>
        <end position="263"/>
    </location>
</feature>